<dbReference type="Gene3D" id="1.20.1330.10">
    <property type="entry name" value="f41 fragment of flagellin, N-terminal domain"/>
    <property type="match status" value="2"/>
</dbReference>
<keyword evidence="2" id="KW-0969">Cilium</keyword>
<name>A0A1H9SDX4_9FIRM</name>
<protein>
    <submittedName>
        <fullName evidence="2">Flagellar hook-associated protein 3 FlgL</fullName>
    </submittedName>
</protein>
<dbReference type="SUPFAM" id="SSF64518">
    <property type="entry name" value="Phase 1 flagellin"/>
    <property type="match status" value="1"/>
</dbReference>
<dbReference type="PANTHER" id="PTHR42792:SF1">
    <property type="entry name" value="FLAGELLAR HOOK-ASSOCIATED PROTEIN 3"/>
    <property type="match status" value="1"/>
</dbReference>
<gene>
    <name evidence="2" type="ORF">SAMN02910429_01218</name>
</gene>
<dbReference type="GO" id="GO:0005198">
    <property type="term" value="F:structural molecule activity"/>
    <property type="evidence" value="ECO:0007669"/>
    <property type="project" value="InterPro"/>
</dbReference>
<sequence>MRVTDNMIMNKTKYNINLNKVSVDKLNSQMTTQQKIEKASEDPVIAMRSLRLSTDLSHMTQFVDNNIPDVESWIDVTKTSLMNMNKVLTDIRQKCVAGAHDTLQPEDRNTIWKELTALSEQVYAEGNADYAGRTVFTGFRTNCQLVFTKDERDTTYEITQKFQESDIEHRRYYTKGSEVPTDASTQYTGTISQEHNYDRLRLAYNGVESQNEPTLKLFDQTDPDNLVEVTNTANYRYYASEQEWQDDTGVKSLGDDEIIVIRNTGEMILGKNISDTMKSNDYLAEINYVKKGFAKGDVKPEYYFDCKDVTDPQNPIEYTKEDQQITYTVAINTHITINTQASDVFSTDIARDVEEMIDIINSAIVAHDKYDKITNMMKQSRYSDEVSQNNLKTYLDAAAKEVAYAEDNLQKTYSQYITNFDGYQRDVNLAVTNLGSTQVRLSLIKTRVENQKTTVNELKVKNDYRDLSDVILDFYTANNAYQSSLTAAAQVGRQSLLDYL</sequence>
<dbReference type="OrthoDB" id="9758307at2"/>
<keyword evidence="2" id="KW-0282">Flagellum</keyword>
<dbReference type="AlphaFoldDB" id="A0A1H9SDX4"/>
<dbReference type="InterPro" id="IPR001492">
    <property type="entry name" value="Flagellin"/>
</dbReference>
<dbReference type="PANTHER" id="PTHR42792">
    <property type="entry name" value="FLAGELLIN"/>
    <property type="match status" value="1"/>
</dbReference>
<dbReference type="Proteomes" id="UP000182471">
    <property type="component" value="Unassembled WGS sequence"/>
</dbReference>
<evidence type="ECO:0000313" key="3">
    <source>
        <dbReference type="Proteomes" id="UP000182471"/>
    </source>
</evidence>
<feature type="domain" description="Flagellin N-terminal" evidence="1">
    <location>
        <begin position="4"/>
        <end position="139"/>
    </location>
</feature>
<dbReference type="EMBL" id="FOGW01000011">
    <property type="protein sequence ID" value="SER83212.1"/>
    <property type="molecule type" value="Genomic_DNA"/>
</dbReference>
<accession>A0A1H9SDX4</accession>
<keyword evidence="2" id="KW-0966">Cell projection</keyword>
<dbReference type="RefSeq" id="WP_022749563.1">
    <property type="nucleotide sequence ID" value="NZ_FOGW01000011.1"/>
</dbReference>
<dbReference type="GO" id="GO:0009288">
    <property type="term" value="C:bacterial-type flagellum"/>
    <property type="evidence" value="ECO:0007669"/>
    <property type="project" value="InterPro"/>
</dbReference>
<evidence type="ECO:0000259" key="1">
    <source>
        <dbReference type="Pfam" id="PF00669"/>
    </source>
</evidence>
<dbReference type="InterPro" id="IPR001029">
    <property type="entry name" value="Flagellin_N"/>
</dbReference>
<keyword evidence="3" id="KW-1185">Reference proteome</keyword>
<proteinExistence type="predicted"/>
<organism evidence="2 3">
    <name type="scientific">Lachnobacterium bovis</name>
    <dbReference type="NCBI Taxonomy" id="140626"/>
    <lineage>
        <taxon>Bacteria</taxon>
        <taxon>Bacillati</taxon>
        <taxon>Bacillota</taxon>
        <taxon>Clostridia</taxon>
        <taxon>Lachnospirales</taxon>
        <taxon>Lachnospiraceae</taxon>
        <taxon>Lachnobacterium</taxon>
    </lineage>
</organism>
<reference evidence="3" key="1">
    <citation type="submission" date="2016-10" db="EMBL/GenBank/DDBJ databases">
        <authorList>
            <person name="Varghese N."/>
            <person name="Submissions S."/>
        </authorList>
    </citation>
    <scope>NUCLEOTIDE SEQUENCE [LARGE SCALE GENOMIC DNA]</scope>
    <source>
        <strain evidence="3">S1b</strain>
    </source>
</reference>
<evidence type="ECO:0000313" key="2">
    <source>
        <dbReference type="EMBL" id="SER83212.1"/>
    </source>
</evidence>
<dbReference type="Pfam" id="PF00669">
    <property type="entry name" value="Flagellin_N"/>
    <property type="match status" value="1"/>
</dbReference>